<feature type="chain" id="PRO_5002183813" evidence="1">
    <location>
        <begin position="21"/>
        <end position="279"/>
    </location>
</feature>
<dbReference type="EMBL" id="CP005973">
    <property type="protein sequence ID" value="AJR06371.1"/>
    <property type="molecule type" value="Genomic_DNA"/>
</dbReference>
<keyword evidence="3" id="KW-1185">Reference proteome</keyword>
<protein>
    <submittedName>
        <fullName evidence="2">Uncharacterized protein</fullName>
    </submittedName>
</protein>
<evidence type="ECO:0000313" key="3">
    <source>
        <dbReference type="Proteomes" id="UP000032303"/>
    </source>
</evidence>
<organism evidence="2 3">
    <name type="scientific">Photobacterium gaetbulicola Gung47</name>
    <dbReference type="NCBI Taxonomy" id="658445"/>
    <lineage>
        <taxon>Bacteria</taxon>
        <taxon>Pseudomonadati</taxon>
        <taxon>Pseudomonadota</taxon>
        <taxon>Gammaproteobacteria</taxon>
        <taxon>Vibrionales</taxon>
        <taxon>Vibrionaceae</taxon>
        <taxon>Photobacterium</taxon>
    </lineage>
</organism>
<dbReference type="KEGG" id="pgb:H744_1c1348"/>
<gene>
    <name evidence="2" type="ORF">H744_1c1348</name>
</gene>
<dbReference type="AlphaFoldDB" id="A0A0C5W4J9"/>
<feature type="signal peptide" evidence="1">
    <location>
        <begin position="1"/>
        <end position="20"/>
    </location>
</feature>
<name>A0A0C5W4J9_9GAMM</name>
<reference evidence="2 3" key="1">
    <citation type="submission" date="2013-05" db="EMBL/GenBank/DDBJ databases">
        <title>Complete genome sequence of the lipase-producing bacterium Photobacterium gaetbulicola Gung47.</title>
        <authorList>
            <person name="Kim Y.-O."/>
        </authorList>
    </citation>
    <scope>NUCLEOTIDE SEQUENCE [LARGE SCALE GENOMIC DNA]</scope>
    <source>
        <strain evidence="2 3">Gung47</strain>
    </source>
</reference>
<dbReference type="PATRIC" id="fig|658445.3.peg.1462"/>
<dbReference type="Proteomes" id="UP000032303">
    <property type="component" value="Chromosome 1"/>
</dbReference>
<evidence type="ECO:0000313" key="2">
    <source>
        <dbReference type="EMBL" id="AJR06371.1"/>
    </source>
</evidence>
<proteinExistence type="predicted"/>
<accession>A0A0C5W4J9</accession>
<evidence type="ECO:0000256" key="1">
    <source>
        <dbReference type="SAM" id="SignalP"/>
    </source>
</evidence>
<sequence length="279" mass="30841">MKKLFFITLLIPTVSISVNANSLNEDSFWQHYATTTSASFQSTSGTTTNSGSSHQVSGQNLYFDTVTAGRLGNSTYFSFIEAVVGKLNGTDKGHDQTPYGRELLEVNGLFSQQWDVTSSFQLGWNYYGIDRDITHTDIGKFGYSLGSVGLSAGYQWGKWSFTPVLNYIFSAKLGKDGLNDLGESEFDGYFFYPRISGKIASNGTRVMLGTEYFNGSNSEGTDVEYLKGVAKLTSPIGNSKKWAATGKLVHISYFAFDYFGIDMNPHQETSVSFGIQYNW</sequence>
<dbReference type="OrthoDB" id="7069027at2"/>
<dbReference type="HOGENOM" id="CLU_966104_0_0_6"/>
<keyword evidence="1" id="KW-0732">Signal</keyword>